<keyword evidence="3" id="KW-0276">Fatty acid metabolism</keyword>
<evidence type="ECO:0000313" key="8">
    <source>
        <dbReference type="Proteomes" id="UP000694287"/>
    </source>
</evidence>
<comment type="caution">
    <text evidence="7">The sequence shown here is derived from an EMBL/GenBank/DDBJ whole genome shotgun (WGS) entry which is preliminary data.</text>
</comment>
<name>A0ABS6V1X1_9PSEU</name>
<dbReference type="PANTHER" id="PTHR43859:SF4">
    <property type="entry name" value="BUTANOATE--COA LIGASE AAE1-RELATED"/>
    <property type="match status" value="1"/>
</dbReference>
<dbReference type="InterPro" id="IPR025110">
    <property type="entry name" value="AMP-bd_C"/>
</dbReference>
<evidence type="ECO:0000256" key="1">
    <source>
        <dbReference type="ARBA" id="ARBA00006432"/>
    </source>
</evidence>
<evidence type="ECO:0000256" key="3">
    <source>
        <dbReference type="ARBA" id="ARBA00022832"/>
    </source>
</evidence>
<dbReference type="RefSeq" id="WP_218601179.1">
    <property type="nucleotide sequence ID" value="NZ_JADQDJ010000013.1"/>
</dbReference>
<accession>A0ABS6V1X1</accession>
<keyword evidence="8" id="KW-1185">Reference proteome</keyword>
<proteinExistence type="inferred from homology"/>
<dbReference type="Pfam" id="PF00501">
    <property type="entry name" value="AMP-binding"/>
    <property type="match status" value="1"/>
</dbReference>
<comment type="similarity">
    <text evidence="1">Belongs to the ATP-dependent AMP-binding enzyme family.</text>
</comment>
<dbReference type="PROSITE" id="PS00455">
    <property type="entry name" value="AMP_BINDING"/>
    <property type="match status" value="1"/>
</dbReference>
<organism evidence="7 8">
    <name type="scientific">Pseudonocardia abyssalis</name>
    <dbReference type="NCBI Taxonomy" id="2792008"/>
    <lineage>
        <taxon>Bacteria</taxon>
        <taxon>Bacillati</taxon>
        <taxon>Actinomycetota</taxon>
        <taxon>Actinomycetes</taxon>
        <taxon>Pseudonocardiales</taxon>
        <taxon>Pseudonocardiaceae</taxon>
        <taxon>Pseudonocardia</taxon>
    </lineage>
</organism>
<dbReference type="InterPro" id="IPR000873">
    <property type="entry name" value="AMP-dep_synth/lig_dom"/>
</dbReference>
<feature type="domain" description="AMP-dependent synthetase/ligase" evidence="5">
    <location>
        <begin position="15"/>
        <end position="394"/>
    </location>
</feature>
<protein>
    <submittedName>
        <fullName evidence="7">AMP-binding protein</fullName>
    </submittedName>
</protein>
<evidence type="ECO:0000256" key="4">
    <source>
        <dbReference type="ARBA" id="ARBA00023098"/>
    </source>
</evidence>
<dbReference type="PANTHER" id="PTHR43859">
    <property type="entry name" value="ACYL-ACTIVATING ENZYME"/>
    <property type="match status" value="1"/>
</dbReference>
<evidence type="ECO:0000259" key="6">
    <source>
        <dbReference type="Pfam" id="PF13193"/>
    </source>
</evidence>
<evidence type="ECO:0000256" key="2">
    <source>
        <dbReference type="ARBA" id="ARBA00022598"/>
    </source>
</evidence>
<keyword evidence="2" id="KW-0436">Ligase</keyword>
<dbReference type="EMBL" id="JADQDK010000001">
    <property type="protein sequence ID" value="MBW0138501.1"/>
    <property type="molecule type" value="Genomic_DNA"/>
</dbReference>
<evidence type="ECO:0000259" key="5">
    <source>
        <dbReference type="Pfam" id="PF00501"/>
    </source>
</evidence>
<keyword evidence="4" id="KW-0443">Lipid metabolism</keyword>
<reference evidence="7 8" key="1">
    <citation type="submission" date="2020-11" db="EMBL/GenBank/DDBJ databases">
        <title>Pseudonocardia abyssalis sp. nov. and Pseudonocardia oceani sp. nov., description and phylogenomic analysis of two novel actinomycetes isolated from the deep Southern Ocean.</title>
        <authorList>
            <person name="Parra J."/>
        </authorList>
    </citation>
    <scope>NUCLEOTIDE SEQUENCE [LARGE SCALE GENOMIC DNA]</scope>
    <source>
        <strain evidence="7 8">KRD-168</strain>
    </source>
</reference>
<evidence type="ECO:0000313" key="7">
    <source>
        <dbReference type="EMBL" id="MBW0138501.1"/>
    </source>
</evidence>
<dbReference type="Pfam" id="PF13193">
    <property type="entry name" value="AMP-binding_C"/>
    <property type="match status" value="1"/>
</dbReference>
<dbReference type="Proteomes" id="UP000694287">
    <property type="component" value="Unassembled WGS sequence"/>
</dbReference>
<sequence length="539" mass="58077">MSGLDVPLTPLRFMARAAEVHPDRVAVIDGGRRWTWAEFHQEVAAFARALRESGIGPGDRVAFLGSNSAELLAAHFAVPLACAVLVSVNTRLSPSEVAYICRHSAASLLIGDGDLLDGLDLGQAFPTIREVVEVPDQSGAYHSTASAVRYSDLLTRASGADFPWEVDDETRTITINYTSGTTGRPKGVEYSHRGAYLNSLAEVQHQRLVDGSRYLWTLPMFHCNGWCTTWALAAVAGTHLCIRAVRGAEVWSLIDSEAVTHLAGAPVVLTTLADAPQAHPLDRPLSVTTAGAPPSPTIIARMRKLGAEVVHVYGLTETYGPYSVAEVGDDWATRPEEEQAELLARQGVGMLTADRMRVVRRERDEAGGLVDVTPDGIEMGEIVMRGNTVMKGYHRDPAATEEAFAGGWFHSGDLGVMFPDGYVKLLDRAKDIVISGGENISTLEVEQALSSHPDVTDVAVIGVPDERWGESPKAYVVLAVGAETSSEALIEHVRGRIARYKAPREVEMVTELPRTSTGKVRKGELRATARGTSPMAVQG</sequence>
<feature type="domain" description="AMP-binding enzyme C-terminal" evidence="6">
    <location>
        <begin position="444"/>
        <end position="519"/>
    </location>
</feature>
<gene>
    <name evidence="7" type="ORF">I4I81_30175</name>
</gene>
<dbReference type="InterPro" id="IPR020845">
    <property type="entry name" value="AMP-binding_CS"/>
</dbReference>